<feature type="region of interest" description="Disordered" evidence="1">
    <location>
        <begin position="1"/>
        <end position="70"/>
    </location>
</feature>
<organism evidence="3 4">
    <name type="scientific">Zizania palustris</name>
    <name type="common">Northern wild rice</name>
    <dbReference type="NCBI Taxonomy" id="103762"/>
    <lineage>
        <taxon>Eukaryota</taxon>
        <taxon>Viridiplantae</taxon>
        <taxon>Streptophyta</taxon>
        <taxon>Embryophyta</taxon>
        <taxon>Tracheophyta</taxon>
        <taxon>Spermatophyta</taxon>
        <taxon>Magnoliopsida</taxon>
        <taxon>Liliopsida</taxon>
        <taxon>Poales</taxon>
        <taxon>Poaceae</taxon>
        <taxon>BOP clade</taxon>
        <taxon>Oryzoideae</taxon>
        <taxon>Oryzeae</taxon>
        <taxon>Zizaniinae</taxon>
        <taxon>Zizania</taxon>
    </lineage>
</organism>
<protein>
    <recommendedName>
        <fullName evidence="5">DEAD/DEAH box helicase domain-containing protein</fullName>
    </recommendedName>
</protein>
<proteinExistence type="predicted"/>
<evidence type="ECO:0008006" key="5">
    <source>
        <dbReference type="Google" id="ProtNLM"/>
    </source>
</evidence>
<dbReference type="OrthoDB" id="409977at2759"/>
<reference evidence="3" key="2">
    <citation type="submission" date="2021-02" db="EMBL/GenBank/DDBJ databases">
        <authorList>
            <person name="Kimball J.A."/>
            <person name="Haas M.W."/>
            <person name="Macchietto M."/>
            <person name="Kono T."/>
            <person name="Duquette J."/>
            <person name="Shao M."/>
        </authorList>
    </citation>
    <scope>NUCLEOTIDE SEQUENCE</scope>
    <source>
        <tissue evidence="3">Fresh leaf tissue</tissue>
    </source>
</reference>
<comment type="caution">
    <text evidence="3">The sequence shown here is derived from an EMBL/GenBank/DDBJ whole genome shotgun (WGS) entry which is preliminary data.</text>
</comment>
<dbReference type="EMBL" id="JAAALK010000173">
    <property type="protein sequence ID" value="KAG8081581.1"/>
    <property type="molecule type" value="Genomic_DNA"/>
</dbReference>
<evidence type="ECO:0000256" key="2">
    <source>
        <dbReference type="SAM" id="Phobius"/>
    </source>
</evidence>
<evidence type="ECO:0000256" key="1">
    <source>
        <dbReference type="SAM" id="MobiDB-lite"/>
    </source>
</evidence>
<dbReference type="Proteomes" id="UP000729402">
    <property type="component" value="Unassembled WGS sequence"/>
</dbReference>
<keyword evidence="2" id="KW-0812">Transmembrane</keyword>
<keyword evidence="4" id="KW-1185">Reference proteome</keyword>
<evidence type="ECO:0000313" key="3">
    <source>
        <dbReference type="EMBL" id="KAG8081581.1"/>
    </source>
</evidence>
<feature type="compositionally biased region" description="Low complexity" evidence="1">
    <location>
        <begin position="19"/>
        <end position="43"/>
    </location>
</feature>
<name>A0A8J5SU74_ZIZPA</name>
<gene>
    <name evidence="3" type="ORF">GUJ93_ZPchr0209g38056</name>
</gene>
<keyword evidence="2" id="KW-0472">Membrane</keyword>
<feature type="transmembrane region" description="Helical" evidence="2">
    <location>
        <begin position="125"/>
        <end position="148"/>
    </location>
</feature>
<keyword evidence="2" id="KW-1133">Transmembrane helix</keyword>
<accession>A0A8J5SU74</accession>
<evidence type="ECO:0000313" key="4">
    <source>
        <dbReference type="Proteomes" id="UP000729402"/>
    </source>
</evidence>
<sequence length="240" mass="25186">MVPAADVVPDGDLHLGADAAPNSVPSSPSSPAAPATTINPAISTFPPAAPTPKKQFLPSNEECDSSPTRTPSAARQRLLLLTVTALLAVVSASDPERLLALLVVRPQAALDLGARRPPSAARPRLFLLAIAALLTVVSALIAGVHLLLRRQEQGDGPIVLILAPTRELVVQIQEESANFGSYSTTRSTCMVVSCIYAGAPKGPQYVTLGKESRLSLQHLVIIGSPDLKANHSIHQIDETQ</sequence>
<reference evidence="3" key="1">
    <citation type="journal article" date="2021" name="bioRxiv">
        <title>Whole Genome Assembly and Annotation of Northern Wild Rice, Zizania palustris L., Supports a Whole Genome Duplication in the Zizania Genus.</title>
        <authorList>
            <person name="Haas M."/>
            <person name="Kono T."/>
            <person name="Macchietto M."/>
            <person name="Millas R."/>
            <person name="McGilp L."/>
            <person name="Shao M."/>
            <person name="Duquette J."/>
            <person name="Hirsch C.N."/>
            <person name="Kimball J."/>
        </authorList>
    </citation>
    <scope>NUCLEOTIDE SEQUENCE</scope>
    <source>
        <tissue evidence="3">Fresh leaf tissue</tissue>
    </source>
</reference>
<dbReference type="AlphaFoldDB" id="A0A8J5SU74"/>